<accession>A0A8S4NBR8</accession>
<protein>
    <submittedName>
        <fullName evidence="2">Uncharacterized protein</fullName>
    </submittedName>
</protein>
<keyword evidence="1" id="KW-1133">Transmembrane helix</keyword>
<evidence type="ECO:0000313" key="3">
    <source>
        <dbReference type="Proteomes" id="UP000749559"/>
    </source>
</evidence>
<proteinExistence type="predicted"/>
<dbReference type="AlphaFoldDB" id="A0A8S4NBR8"/>
<sequence>MIKRYTLASINALTNSRYLLTKWRMLIAGMAILIILMYLQRQNCSDNLEFYKSLKFEEHTRRTGEMETIERDQDLQMVRGDHIRTISEDEMILEKYKKYTRTHNITVTMFTTFSDREEKRYAIQNNTILNWLHLQNVHFKLVLFSKNKATGHYHLQRVEIFKKRLRQRDTNKQTQEKKMKYKDIKDYFADSNALYRSKSYTKNNAYYQTWDIIPLDDYRNLTTYGRPILKQMYLEVQKRYHSDLYMYVNGDILFHAESLLQTLYGIKQFVDNPKTKKDKWLIFGGRREAHFYNTDEKLTRFLYFGDDAEIKDVSFRAQVLNHNALDFFICGKNSFPWVVVPDFVVSLLYFDHWLVLYSNKVGIETFDITDTSPAVHQNGVSKVKDYKYAMADDLNTFLFKSAIGVKKCTFDNNQAKLDCTKQKSTRLRVGEEEAIVVIENSQFNTIGDVGCIYPCPLMAAILGPMV</sequence>
<evidence type="ECO:0000313" key="2">
    <source>
        <dbReference type="EMBL" id="CAH1778652.1"/>
    </source>
</evidence>
<gene>
    <name evidence="2" type="ORF">OFUS_LOCUS5543</name>
</gene>
<comment type="caution">
    <text evidence="2">The sequence shown here is derived from an EMBL/GenBank/DDBJ whole genome shotgun (WGS) entry which is preliminary data.</text>
</comment>
<evidence type="ECO:0000256" key="1">
    <source>
        <dbReference type="SAM" id="Phobius"/>
    </source>
</evidence>
<reference evidence="2" key="1">
    <citation type="submission" date="2022-03" db="EMBL/GenBank/DDBJ databases">
        <authorList>
            <person name="Martin C."/>
        </authorList>
    </citation>
    <scope>NUCLEOTIDE SEQUENCE</scope>
</reference>
<keyword evidence="3" id="KW-1185">Reference proteome</keyword>
<dbReference type="EMBL" id="CAIIXF020000003">
    <property type="protein sequence ID" value="CAH1778652.1"/>
    <property type="molecule type" value="Genomic_DNA"/>
</dbReference>
<organism evidence="2 3">
    <name type="scientific">Owenia fusiformis</name>
    <name type="common">Polychaete worm</name>
    <dbReference type="NCBI Taxonomy" id="6347"/>
    <lineage>
        <taxon>Eukaryota</taxon>
        <taxon>Metazoa</taxon>
        <taxon>Spiralia</taxon>
        <taxon>Lophotrochozoa</taxon>
        <taxon>Annelida</taxon>
        <taxon>Polychaeta</taxon>
        <taxon>Sedentaria</taxon>
        <taxon>Canalipalpata</taxon>
        <taxon>Sabellida</taxon>
        <taxon>Oweniida</taxon>
        <taxon>Oweniidae</taxon>
        <taxon>Owenia</taxon>
    </lineage>
</organism>
<keyword evidence="1" id="KW-0472">Membrane</keyword>
<name>A0A8S4NBR8_OWEFU</name>
<keyword evidence="1" id="KW-0812">Transmembrane</keyword>
<dbReference type="OrthoDB" id="6046730at2759"/>
<dbReference type="Proteomes" id="UP000749559">
    <property type="component" value="Unassembled WGS sequence"/>
</dbReference>
<feature type="transmembrane region" description="Helical" evidence="1">
    <location>
        <begin position="21"/>
        <end position="39"/>
    </location>
</feature>